<feature type="signal peptide" evidence="5">
    <location>
        <begin position="1"/>
        <end position="19"/>
    </location>
</feature>
<accession>A0ABQ4FZL5</accession>
<comment type="cofactor">
    <cofactor evidence="3">
        <name>Zn(2+)</name>
        <dbReference type="ChEBI" id="CHEBI:29105"/>
    </cofactor>
    <text evidence="3">Binds 1 zinc ion per subunit.</text>
</comment>
<comment type="caution">
    <text evidence="7">The sequence shown here is derived from an EMBL/GenBank/DDBJ whole genome shotgun (WGS) entry which is preliminary data.</text>
</comment>
<gene>
    <name evidence="7" type="primary">sodC_1</name>
    <name evidence="7" type="ORF">Mco01_32350</name>
</gene>
<evidence type="ECO:0000313" key="7">
    <source>
        <dbReference type="EMBL" id="GIH40235.1"/>
    </source>
</evidence>
<dbReference type="InterPro" id="IPR036423">
    <property type="entry name" value="SOD-like_Cu/Zn_dom_sf"/>
</dbReference>
<dbReference type="Gene3D" id="2.60.40.200">
    <property type="entry name" value="Superoxide dismutase, copper/zinc binding domain"/>
    <property type="match status" value="1"/>
</dbReference>
<dbReference type="InterPro" id="IPR018152">
    <property type="entry name" value="SOD_Cu/Zn_BS"/>
</dbReference>
<evidence type="ECO:0000256" key="3">
    <source>
        <dbReference type="RuleBase" id="RU000393"/>
    </source>
</evidence>
<dbReference type="Proteomes" id="UP000603904">
    <property type="component" value="Unassembled WGS sequence"/>
</dbReference>
<protein>
    <recommendedName>
        <fullName evidence="3">Superoxide dismutase [Cu-Zn]</fullName>
        <ecNumber evidence="3">1.15.1.1</ecNumber>
    </recommendedName>
</protein>
<sequence length="212" mass="21440">MLRTSHLALAANLALGVGACVLALPHAGALPHTGALPQAQARPDAAASAVIRDVNGRVLGTLRIERYSAAASRVTVFVRGLTPGFHGFHIHSAGVCDPASVDPDTGSPFASAGGHMDQGQGGDAGGNLPSLLATADGVASTSFLTDRFTPARLRDADGSAIIIHAKPDNFANIPSRYTHPKDATGTTGPDATTLKTGDAGRRIACGVVHVAS</sequence>
<dbReference type="InterPro" id="IPR024134">
    <property type="entry name" value="SOD_Cu/Zn_/chaperone"/>
</dbReference>
<dbReference type="PROSITE" id="PS00332">
    <property type="entry name" value="SOD_CU_ZN_2"/>
    <property type="match status" value="1"/>
</dbReference>
<comment type="similarity">
    <text evidence="1 3">Belongs to the Cu-Zn superoxide dismutase family.</text>
</comment>
<evidence type="ECO:0000259" key="6">
    <source>
        <dbReference type="Pfam" id="PF00080"/>
    </source>
</evidence>
<organism evidence="7 8">
    <name type="scientific">Microbispora corallina</name>
    <dbReference type="NCBI Taxonomy" id="83302"/>
    <lineage>
        <taxon>Bacteria</taxon>
        <taxon>Bacillati</taxon>
        <taxon>Actinomycetota</taxon>
        <taxon>Actinomycetes</taxon>
        <taxon>Streptosporangiales</taxon>
        <taxon>Streptosporangiaceae</taxon>
        <taxon>Microbispora</taxon>
    </lineage>
</organism>
<proteinExistence type="inferred from homology"/>
<evidence type="ECO:0000256" key="5">
    <source>
        <dbReference type="SAM" id="SignalP"/>
    </source>
</evidence>
<dbReference type="EC" id="1.15.1.1" evidence="3"/>
<dbReference type="Pfam" id="PF00080">
    <property type="entry name" value="Sod_Cu"/>
    <property type="match status" value="1"/>
</dbReference>
<feature type="region of interest" description="Disordered" evidence="4">
    <location>
        <begin position="106"/>
        <end position="128"/>
    </location>
</feature>
<evidence type="ECO:0000256" key="1">
    <source>
        <dbReference type="ARBA" id="ARBA00010457"/>
    </source>
</evidence>
<keyword evidence="3" id="KW-0560">Oxidoreductase</keyword>
<keyword evidence="3" id="KW-0479">Metal-binding</keyword>
<evidence type="ECO:0000256" key="2">
    <source>
        <dbReference type="ARBA" id="ARBA00024900"/>
    </source>
</evidence>
<evidence type="ECO:0000256" key="4">
    <source>
        <dbReference type="SAM" id="MobiDB-lite"/>
    </source>
</evidence>
<dbReference type="PROSITE" id="PS51257">
    <property type="entry name" value="PROKAR_LIPOPROTEIN"/>
    <property type="match status" value="1"/>
</dbReference>
<evidence type="ECO:0000313" key="8">
    <source>
        <dbReference type="Proteomes" id="UP000603904"/>
    </source>
</evidence>
<keyword evidence="3" id="KW-0186">Copper</keyword>
<keyword evidence="3" id="KW-0862">Zinc</keyword>
<feature type="domain" description="Superoxide dismutase copper/zinc binding" evidence="6">
    <location>
        <begin position="59"/>
        <end position="208"/>
    </location>
</feature>
<dbReference type="SUPFAM" id="SSF49329">
    <property type="entry name" value="Cu,Zn superoxide dismutase-like"/>
    <property type="match status" value="1"/>
</dbReference>
<reference evidence="7 8" key="1">
    <citation type="submission" date="2021-01" db="EMBL/GenBank/DDBJ databases">
        <title>Whole genome shotgun sequence of Microbispora corallina NBRC 16416.</title>
        <authorList>
            <person name="Komaki H."/>
            <person name="Tamura T."/>
        </authorList>
    </citation>
    <scope>NUCLEOTIDE SEQUENCE [LARGE SCALE GENOMIC DNA]</scope>
    <source>
        <strain evidence="7 8">NBRC 16416</strain>
    </source>
</reference>
<dbReference type="RefSeq" id="WP_204057687.1">
    <property type="nucleotide sequence ID" value="NZ_BAAAGP010000008.1"/>
</dbReference>
<keyword evidence="8" id="KW-1185">Reference proteome</keyword>
<dbReference type="EMBL" id="BOOC01000013">
    <property type="protein sequence ID" value="GIH40235.1"/>
    <property type="molecule type" value="Genomic_DNA"/>
</dbReference>
<comment type="function">
    <text evidence="2">Destroys radicals which are normally produced within the cells and which are toxic to biological systems. May play a role in favoring mycobacterial survival in phagocytes.</text>
</comment>
<dbReference type="InterPro" id="IPR001424">
    <property type="entry name" value="SOD_Cu_Zn_dom"/>
</dbReference>
<dbReference type="PANTHER" id="PTHR10003">
    <property type="entry name" value="SUPEROXIDE DISMUTASE CU-ZN -RELATED"/>
    <property type="match status" value="1"/>
</dbReference>
<keyword evidence="5" id="KW-0732">Signal</keyword>
<comment type="cofactor">
    <cofactor evidence="3">
        <name>Cu cation</name>
        <dbReference type="ChEBI" id="CHEBI:23378"/>
    </cofactor>
    <text evidence="3">Binds 1 copper ion per subunit.</text>
</comment>
<name>A0ABQ4FZL5_9ACTN</name>
<feature type="chain" id="PRO_5046730070" description="Superoxide dismutase [Cu-Zn]" evidence="5">
    <location>
        <begin position="20"/>
        <end position="212"/>
    </location>
</feature>
<comment type="catalytic activity">
    <reaction evidence="3">
        <text>2 superoxide + 2 H(+) = H2O2 + O2</text>
        <dbReference type="Rhea" id="RHEA:20696"/>
        <dbReference type="ChEBI" id="CHEBI:15378"/>
        <dbReference type="ChEBI" id="CHEBI:15379"/>
        <dbReference type="ChEBI" id="CHEBI:16240"/>
        <dbReference type="ChEBI" id="CHEBI:18421"/>
        <dbReference type="EC" id="1.15.1.1"/>
    </reaction>
</comment>